<protein>
    <submittedName>
        <fullName evidence="4">Actin-like ATPase domain-containing protein</fullName>
    </submittedName>
</protein>
<reference evidence="4 5" key="1">
    <citation type="journal article" date="2018" name="Nat. Ecol. Evol.">
        <title>Pezizomycetes genomes reveal the molecular basis of ectomycorrhizal truffle lifestyle.</title>
        <authorList>
            <person name="Murat C."/>
            <person name="Payen T."/>
            <person name="Noel B."/>
            <person name="Kuo A."/>
            <person name="Morin E."/>
            <person name="Chen J."/>
            <person name="Kohler A."/>
            <person name="Krizsan K."/>
            <person name="Balestrini R."/>
            <person name="Da Silva C."/>
            <person name="Montanini B."/>
            <person name="Hainaut M."/>
            <person name="Levati E."/>
            <person name="Barry K.W."/>
            <person name="Belfiori B."/>
            <person name="Cichocki N."/>
            <person name="Clum A."/>
            <person name="Dockter R.B."/>
            <person name="Fauchery L."/>
            <person name="Guy J."/>
            <person name="Iotti M."/>
            <person name="Le Tacon F."/>
            <person name="Lindquist E.A."/>
            <person name="Lipzen A."/>
            <person name="Malagnac F."/>
            <person name="Mello A."/>
            <person name="Molinier V."/>
            <person name="Miyauchi S."/>
            <person name="Poulain J."/>
            <person name="Riccioni C."/>
            <person name="Rubini A."/>
            <person name="Sitrit Y."/>
            <person name="Splivallo R."/>
            <person name="Traeger S."/>
            <person name="Wang M."/>
            <person name="Zifcakova L."/>
            <person name="Wipf D."/>
            <person name="Zambonelli A."/>
            <person name="Paolocci F."/>
            <person name="Nowrousian M."/>
            <person name="Ottonello S."/>
            <person name="Baldrian P."/>
            <person name="Spatafora J.W."/>
            <person name="Henrissat B."/>
            <person name="Nagy L.G."/>
            <person name="Aury J.M."/>
            <person name="Wincker P."/>
            <person name="Grigoriev I.V."/>
            <person name="Bonfante P."/>
            <person name="Martin F.M."/>
        </authorList>
    </citation>
    <scope>NUCLEOTIDE SEQUENCE [LARGE SCALE GENOMIC DNA]</scope>
    <source>
        <strain evidence="4 5">120613-1</strain>
    </source>
</reference>
<dbReference type="Gene3D" id="3.30.30.30">
    <property type="match status" value="1"/>
</dbReference>
<evidence type="ECO:0000256" key="3">
    <source>
        <dbReference type="ARBA" id="ARBA00022840"/>
    </source>
</evidence>
<accession>A0A3N4JEB1</accession>
<dbReference type="FunFam" id="3.90.640.10:FF:000010">
    <property type="entry name" value="heat shock 70 kDa protein 14"/>
    <property type="match status" value="1"/>
</dbReference>
<comment type="similarity">
    <text evidence="1">Belongs to the heat shock protein 70 family.</text>
</comment>
<dbReference type="OrthoDB" id="29851at2759"/>
<dbReference type="PANTHER" id="PTHR19375">
    <property type="entry name" value="HEAT SHOCK PROTEIN 70KDA"/>
    <property type="match status" value="1"/>
</dbReference>
<evidence type="ECO:0000313" key="5">
    <source>
        <dbReference type="Proteomes" id="UP000276215"/>
    </source>
</evidence>
<dbReference type="Gene3D" id="3.30.420.40">
    <property type="match status" value="1"/>
</dbReference>
<keyword evidence="5" id="KW-1185">Reference proteome</keyword>
<dbReference type="Gene3D" id="3.90.640.10">
    <property type="entry name" value="Actin, Chain A, domain 4"/>
    <property type="match status" value="1"/>
</dbReference>
<keyword evidence="3" id="KW-0067">ATP-binding</keyword>
<evidence type="ECO:0000256" key="2">
    <source>
        <dbReference type="ARBA" id="ARBA00022741"/>
    </source>
</evidence>
<dbReference type="GO" id="GO:0140662">
    <property type="term" value="F:ATP-dependent protein folding chaperone"/>
    <property type="evidence" value="ECO:0007669"/>
    <property type="project" value="InterPro"/>
</dbReference>
<dbReference type="InterPro" id="IPR013126">
    <property type="entry name" value="Hsp_70_fam"/>
</dbReference>
<gene>
    <name evidence="4" type="ORF">L873DRAFT_1829412</name>
</gene>
<evidence type="ECO:0000313" key="4">
    <source>
        <dbReference type="EMBL" id="RPA96612.1"/>
    </source>
</evidence>
<dbReference type="SUPFAM" id="SSF53067">
    <property type="entry name" value="Actin-like ATPase domain"/>
    <property type="match status" value="2"/>
</dbReference>
<keyword evidence="2" id="KW-0547">Nucleotide-binding</keyword>
<organism evidence="4 5">
    <name type="scientific">Choiromyces venosus 120613-1</name>
    <dbReference type="NCBI Taxonomy" id="1336337"/>
    <lineage>
        <taxon>Eukaryota</taxon>
        <taxon>Fungi</taxon>
        <taxon>Dikarya</taxon>
        <taxon>Ascomycota</taxon>
        <taxon>Pezizomycotina</taxon>
        <taxon>Pezizomycetes</taxon>
        <taxon>Pezizales</taxon>
        <taxon>Tuberaceae</taxon>
        <taxon>Choiromyces</taxon>
    </lineage>
</organism>
<evidence type="ECO:0000256" key="1">
    <source>
        <dbReference type="ARBA" id="ARBA00007381"/>
    </source>
</evidence>
<dbReference type="Pfam" id="PF00012">
    <property type="entry name" value="HSP70"/>
    <property type="match status" value="1"/>
</dbReference>
<dbReference type="GO" id="GO:0005524">
    <property type="term" value="F:ATP binding"/>
    <property type="evidence" value="ECO:0007669"/>
    <property type="project" value="UniProtKB-KW"/>
</dbReference>
<sequence length="446" mass="48148">MEHKRNCIAKNTVAYFRDFLWKYSVIDPTNRHNSAHPMDINGVPSFNLQQADDETVSTVSTNEITTRHFIRLRDSVLDFVGRKVTGAVITVLPVFSDTQNEALVAMAKAAELEVLGIVHEPGQGVDKNILVADLGGTRCDAAGVASRGGMLKLNEVLVDHFSKEFIKKHKVDPGNERSLAKLRQEADGTKRTLSLGTSPTISIESLADGYDFHSTVNRLRYKLSAKKVFDQIVPLVENVVKKAELDPLDIGEVILSGGTSHTPKIASHITALHPDPVPINAPETLTTVPNPPELSAHSAAIQASLIAEFDKEDIEKSTHSPITVAPHLSHPIGVIIGEDNSFRAMLEAQTATPARRIAQFDVQSGGDVIVRICGGIRGIVVEKVHKVIAEAAIKGAKKSGKVEVTIKVGLNLDLNVAVRVVGTQIGVRGEVKPEAGSVQYPKNCNN</sequence>
<dbReference type="STRING" id="1336337.A0A3N4JEB1"/>
<dbReference type="Proteomes" id="UP000276215">
    <property type="component" value="Unassembled WGS sequence"/>
</dbReference>
<proteinExistence type="inferred from homology"/>
<name>A0A3N4JEB1_9PEZI</name>
<dbReference type="AlphaFoldDB" id="A0A3N4JEB1"/>
<dbReference type="InterPro" id="IPR043129">
    <property type="entry name" value="ATPase_NBD"/>
</dbReference>
<dbReference type="EMBL" id="ML120413">
    <property type="protein sequence ID" value="RPA96612.1"/>
    <property type="molecule type" value="Genomic_DNA"/>
</dbReference>